<feature type="domain" description="DNA methylase adenine-specific" evidence="2">
    <location>
        <begin position="123"/>
        <end position="432"/>
    </location>
</feature>
<accession>A0A2Z5JIM3</accession>
<proteinExistence type="predicted"/>
<evidence type="ECO:0000259" key="2">
    <source>
        <dbReference type="Pfam" id="PF02384"/>
    </source>
</evidence>
<dbReference type="GO" id="GO:0009307">
    <property type="term" value="P:DNA restriction-modification system"/>
    <property type="evidence" value="ECO:0007669"/>
    <property type="project" value="UniProtKB-KW"/>
</dbReference>
<dbReference type="InterPro" id="IPR002052">
    <property type="entry name" value="DNA_methylase_N6_adenine_CS"/>
</dbReference>
<dbReference type="EMBL" id="CP027306">
    <property type="protein sequence ID" value="AXE80200.1"/>
    <property type="molecule type" value="Genomic_DNA"/>
</dbReference>
<dbReference type="KEGG" id="sata:C5746_28320"/>
<dbReference type="Proteomes" id="UP000252698">
    <property type="component" value="Chromosome"/>
</dbReference>
<dbReference type="PROSITE" id="PS00092">
    <property type="entry name" value="N6_MTASE"/>
    <property type="match status" value="1"/>
</dbReference>
<protein>
    <recommendedName>
        <fullName evidence="2">DNA methylase adenine-specific domain-containing protein</fullName>
    </recommendedName>
</protein>
<evidence type="ECO:0000313" key="3">
    <source>
        <dbReference type="EMBL" id="AXE80200.1"/>
    </source>
</evidence>
<keyword evidence="1" id="KW-0680">Restriction system</keyword>
<sequence length="474" mass="51616">MERASNAPLARALDAVRGALAPQDALHFVMLLILLRHEAERDAEGRAGRSRAGHAWGAVLSRDLWMRDGGEAVSDVRDGLGEWESRHSRLRDLSPDLRDVRGGELEPLVRCVAEAREPASLFEDCLEHVQREAKGGDYYTPADIAGLLSGLMEPRPGEHVYDPVCGSGGLLLKAHEYVRAHGGQVGELAVYGQDSSRTAVETAAVNLTVHGVDGSLQGPASSLTDDRFESQTFDVIVANPPFNQAGWSQGARGFHRGWRYGIPPEGNANFAWAQHVVSKMSPTESGRGVLLLPTAAASTSRPAELRIRAGLVEDDVLSCVVELPAGLLPHVRNPVALWLFTRSKRSRPGWGSADRTGQVLLIDARDTAAKVGRGRRTLPDEARNRITDTFAAWRGAPGQVSYEDVPGWCRSVAATETAAQNYDILPSRHVGVPVAESEHADEGEQVGDLTRELYSLFETSHRLEAELHDLLRQW</sequence>
<dbReference type="GO" id="GO:0003677">
    <property type="term" value="F:DNA binding"/>
    <property type="evidence" value="ECO:0007669"/>
    <property type="project" value="InterPro"/>
</dbReference>
<dbReference type="InterPro" id="IPR029063">
    <property type="entry name" value="SAM-dependent_MTases_sf"/>
</dbReference>
<dbReference type="RefSeq" id="WP_114246657.1">
    <property type="nucleotide sequence ID" value="NZ_CP027306.1"/>
</dbReference>
<dbReference type="GO" id="GO:0008170">
    <property type="term" value="F:N-methyltransferase activity"/>
    <property type="evidence" value="ECO:0007669"/>
    <property type="project" value="InterPro"/>
</dbReference>
<name>A0A2Z5JIM3_STRAR</name>
<dbReference type="GeneID" id="95522308"/>
<organism evidence="3 4">
    <name type="scientific">Streptomyces atratus</name>
    <dbReference type="NCBI Taxonomy" id="1893"/>
    <lineage>
        <taxon>Bacteria</taxon>
        <taxon>Bacillati</taxon>
        <taxon>Actinomycetota</taxon>
        <taxon>Actinomycetes</taxon>
        <taxon>Kitasatosporales</taxon>
        <taxon>Streptomycetaceae</taxon>
        <taxon>Streptomyces</taxon>
    </lineage>
</organism>
<dbReference type="Gene3D" id="3.40.50.150">
    <property type="entry name" value="Vaccinia Virus protein VP39"/>
    <property type="match status" value="1"/>
</dbReference>
<gene>
    <name evidence="3" type="ORF">C5746_28320</name>
</gene>
<dbReference type="SUPFAM" id="SSF53335">
    <property type="entry name" value="S-adenosyl-L-methionine-dependent methyltransferases"/>
    <property type="match status" value="1"/>
</dbReference>
<dbReference type="InterPro" id="IPR003356">
    <property type="entry name" value="DNA_methylase_A-5"/>
</dbReference>
<dbReference type="GO" id="GO:0032259">
    <property type="term" value="P:methylation"/>
    <property type="evidence" value="ECO:0007669"/>
    <property type="project" value="InterPro"/>
</dbReference>
<reference evidence="3 4" key="1">
    <citation type="journal article" date="2018" name="Front. Microbiol.">
        <title>Genome Sequencing of Streptomyces atratus SCSIOZH16 and Activation Production of Nocardamine via Metabolic Engineering.</title>
        <authorList>
            <person name="Li Y."/>
            <person name="Zhang C."/>
            <person name="Liu C."/>
            <person name="Ju J."/>
            <person name="Ma J."/>
        </authorList>
    </citation>
    <scope>NUCLEOTIDE SEQUENCE [LARGE SCALE GENOMIC DNA]</scope>
    <source>
        <strain evidence="3 4">SCSIO_ZH16</strain>
    </source>
</reference>
<dbReference type="InterPro" id="IPR052916">
    <property type="entry name" value="Type-I_RE_MTase_Subunit"/>
</dbReference>
<dbReference type="PRINTS" id="PR00507">
    <property type="entry name" value="N12N6MTFRASE"/>
</dbReference>
<dbReference type="Pfam" id="PF02384">
    <property type="entry name" value="N6_Mtase"/>
    <property type="match status" value="1"/>
</dbReference>
<evidence type="ECO:0000256" key="1">
    <source>
        <dbReference type="ARBA" id="ARBA00022747"/>
    </source>
</evidence>
<dbReference type="PANTHER" id="PTHR42998:SF1">
    <property type="entry name" value="TYPE I RESTRICTION ENZYME HINDI METHYLASE SUBUNIT"/>
    <property type="match status" value="1"/>
</dbReference>
<evidence type="ECO:0000313" key="4">
    <source>
        <dbReference type="Proteomes" id="UP000252698"/>
    </source>
</evidence>
<dbReference type="AlphaFoldDB" id="A0A2Z5JIM3"/>
<dbReference type="PANTHER" id="PTHR42998">
    <property type="entry name" value="TYPE I RESTRICTION ENZYME HINDVIIP M PROTEIN-RELATED"/>
    <property type="match status" value="1"/>
</dbReference>